<organism evidence="2 3">
    <name type="scientific">Cordyceps militaris</name>
    <name type="common">Caterpillar fungus</name>
    <name type="synonym">Clavaria militaris</name>
    <dbReference type="NCBI Taxonomy" id="73501"/>
    <lineage>
        <taxon>Eukaryota</taxon>
        <taxon>Fungi</taxon>
        <taxon>Dikarya</taxon>
        <taxon>Ascomycota</taxon>
        <taxon>Pezizomycotina</taxon>
        <taxon>Sordariomycetes</taxon>
        <taxon>Hypocreomycetidae</taxon>
        <taxon>Hypocreales</taxon>
        <taxon>Cordycipitaceae</taxon>
        <taxon>Cordyceps</taxon>
    </lineage>
</organism>
<sequence length="220" mass="22252">MRLSLTFCAALAGVAFASPSSSSTAHLAARDFATVAAVLANVTDSVQGLSKVADTGKADPATLLTASDRIVQAIKYGTMTVNATSNLTFIETVHLIAPVHKLSSLSSGLTANMGKLKGSIQQQNLCEVVRLQVGIINNGSSGLIAAINGRVPGAALDISQALSQGITDALTGIQNDFSPENCVNGRNETTSTSAAAHLGLGPCSALVATCLGLVAALTVF</sequence>
<dbReference type="Gene3D" id="1.20.1280.140">
    <property type="match status" value="1"/>
</dbReference>
<dbReference type="PANTHER" id="PTHR38123:SF6">
    <property type="entry name" value="CELL WALL SERINE-THREONINE-RICH GALACTOMANNOPROTEIN MP1 (AFU_ORTHOLOGUE AFUA_4G03240)"/>
    <property type="match status" value="1"/>
</dbReference>
<keyword evidence="1" id="KW-0732">Signal</keyword>
<gene>
    <name evidence="2" type="ORF">A9K55_001704</name>
</gene>
<dbReference type="AlphaFoldDB" id="A0A2H4SS97"/>
<dbReference type="VEuPathDB" id="FungiDB:CCM_00405"/>
<evidence type="ECO:0000256" key="1">
    <source>
        <dbReference type="SAM" id="SignalP"/>
    </source>
</evidence>
<dbReference type="GO" id="GO:0005576">
    <property type="term" value="C:extracellular region"/>
    <property type="evidence" value="ECO:0007669"/>
    <property type="project" value="TreeGrafter"/>
</dbReference>
<protein>
    <submittedName>
        <fullName evidence="2">Cell wall galactomanno</fullName>
    </submittedName>
</protein>
<accession>A0A2H4SS97</accession>
<dbReference type="PANTHER" id="PTHR38123">
    <property type="entry name" value="CELL WALL SERINE-THREONINE-RICH GALACTOMANNOPROTEIN MP1 (AFU_ORTHOLOGUE AFUA_4G03240)"/>
    <property type="match status" value="1"/>
</dbReference>
<reference evidence="2 3" key="1">
    <citation type="journal article" date="2017" name="BMC Genomics">
        <title>Chromosome level assembly and secondary metabolite potential of the parasitic fungus Cordyceps militaris.</title>
        <authorList>
            <person name="Kramer G.J."/>
            <person name="Nodwell J.R."/>
        </authorList>
    </citation>
    <scope>NUCLEOTIDE SEQUENCE [LARGE SCALE GENOMIC DNA]</scope>
    <source>
        <strain evidence="2 3">ATCC 34164</strain>
    </source>
</reference>
<proteinExistence type="predicted"/>
<evidence type="ECO:0000313" key="3">
    <source>
        <dbReference type="Proteomes" id="UP000323067"/>
    </source>
</evidence>
<dbReference type="EMBL" id="CP023326">
    <property type="protein sequence ID" value="ATY65969.1"/>
    <property type="molecule type" value="Genomic_DNA"/>
</dbReference>
<feature type="chain" id="PRO_5014134300" evidence="1">
    <location>
        <begin position="18"/>
        <end position="220"/>
    </location>
</feature>
<evidence type="ECO:0000313" key="2">
    <source>
        <dbReference type="EMBL" id="ATY65969.1"/>
    </source>
</evidence>
<name>A0A2H4SS97_CORMI</name>
<dbReference type="InterPro" id="IPR021054">
    <property type="entry name" value="Cell_wall_mannoprotein_1"/>
</dbReference>
<dbReference type="OrthoDB" id="2422134at2759"/>
<dbReference type="Proteomes" id="UP000323067">
    <property type="component" value="Chromosome iii"/>
</dbReference>
<dbReference type="VEuPathDB" id="FungiDB:A9K55_001704"/>
<dbReference type="Pfam" id="PF12296">
    <property type="entry name" value="HsbA"/>
    <property type="match status" value="1"/>
</dbReference>
<feature type="signal peptide" evidence="1">
    <location>
        <begin position="1"/>
        <end position="17"/>
    </location>
</feature>